<organism evidence="1 2">
    <name type="scientific">Vigna mungo</name>
    <name type="common">Black gram</name>
    <name type="synonym">Phaseolus mungo</name>
    <dbReference type="NCBI Taxonomy" id="3915"/>
    <lineage>
        <taxon>Eukaryota</taxon>
        <taxon>Viridiplantae</taxon>
        <taxon>Streptophyta</taxon>
        <taxon>Embryophyta</taxon>
        <taxon>Tracheophyta</taxon>
        <taxon>Spermatophyta</taxon>
        <taxon>Magnoliopsida</taxon>
        <taxon>eudicotyledons</taxon>
        <taxon>Gunneridae</taxon>
        <taxon>Pentapetalae</taxon>
        <taxon>rosids</taxon>
        <taxon>fabids</taxon>
        <taxon>Fabales</taxon>
        <taxon>Fabaceae</taxon>
        <taxon>Papilionoideae</taxon>
        <taxon>50 kb inversion clade</taxon>
        <taxon>NPAAA clade</taxon>
        <taxon>indigoferoid/millettioid clade</taxon>
        <taxon>Phaseoleae</taxon>
        <taxon>Vigna</taxon>
    </lineage>
</organism>
<evidence type="ECO:0000313" key="2">
    <source>
        <dbReference type="Proteomes" id="UP001374535"/>
    </source>
</evidence>
<evidence type="ECO:0008006" key="3">
    <source>
        <dbReference type="Google" id="ProtNLM"/>
    </source>
</evidence>
<dbReference type="AlphaFoldDB" id="A0AAQ3P786"/>
<evidence type="ECO:0000313" key="1">
    <source>
        <dbReference type="EMBL" id="WVZ22980.1"/>
    </source>
</evidence>
<proteinExistence type="predicted"/>
<reference evidence="1 2" key="1">
    <citation type="journal article" date="2023" name="Life. Sci Alliance">
        <title>Evolutionary insights into 3D genome organization and epigenetic landscape of Vigna mungo.</title>
        <authorList>
            <person name="Junaid A."/>
            <person name="Singh B."/>
            <person name="Bhatia S."/>
        </authorList>
    </citation>
    <scope>NUCLEOTIDE SEQUENCE [LARGE SCALE GENOMIC DNA]</scope>
    <source>
        <strain evidence="1">Urdbean</strain>
    </source>
</reference>
<dbReference type="EMBL" id="CP144700">
    <property type="protein sequence ID" value="WVZ22980.1"/>
    <property type="molecule type" value="Genomic_DNA"/>
</dbReference>
<sequence>MKDLGYIHYFLGIEVQRNDRMYLRQTKYIKDILKKFNMETISVCPTLMVAGRQFTIERKPMNNATLYRQTIGTLQYLTNIRSDIALAVNKLSEYMSIPTMDHWQGIKRIIRYLQGTMNLCLHIKHSNNLDIMGYFDADWATSIDDRKFMAGQCVFIRETLISWSSRKQKVVS</sequence>
<dbReference type="SUPFAM" id="SSF56672">
    <property type="entry name" value="DNA/RNA polymerases"/>
    <property type="match status" value="1"/>
</dbReference>
<dbReference type="Proteomes" id="UP001374535">
    <property type="component" value="Chromosome 1"/>
</dbReference>
<dbReference type="PANTHER" id="PTHR11439">
    <property type="entry name" value="GAG-POL-RELATED RETROTRANSPOSON"/>
    <property type="match status" value="1"/>
</dbReference>
<protein>
    <recommendedName>
        <fullName evidence="3">Reverse transcriptase Ty1/copia-type domain-containing protein</fullName>
    </recommendedName>
</protein>
<name>A0AAQ3P786_VIGMU</name>
<gene>
    <name evidence="1" type="ORF">V8G54_001524</name>
</gene>
<accession>A0AAQ3P786</accession>
<keyword evidence="2" id="KW-1185">Reference proteome</keyword>
<dbReference type="PANTHER" id="PTHR11439:SF450">
    <property type="entry name" value="REVERSE TRANSCRIPTASE TY1_COPIA-TYPE DOMAIN-CONTAINING PROTEIN"/>
    <property type="match status" value="1"/>
</dbReference>
<dbReference type="InterPro" id="IPR043502">
    <property type="entry name" value="DNA/RNA_pol_sf"/>
</dbReference>